<organism evidence="2 3">
    <name type="scientific">Microbaculum marinum</name>
    <dbReference type="NCBI Taxonomy" id="1764581"/>
    <lineage>
        <taxon>Bacteria</taxon>
        <taxon>Pseudomonadati</taxon>
        <taxon>Pseudomonadota</taxon>
        <taxon>Alphaproteobacteria</taxon>
        <taxon>Hyphomicrobiales</taxon>
        <taxon>Tepidamorphaceae</taxon>
        <taxon>Microbaculum</taxon>
    </lineage>
</organism>
<dbReference type="PANTHER" id="PTHR40112:SF1">
    <property type="entry name" value="H2HPP ISOMERASE"/>
    <property type="match status" value="1"/>
</dbReference>
<dbReference type="Gene3D" id="2.60.120.10">
    <property type="entry name" value="Jelly Rolls"/>
    <property type="match status" value="1"/>
</dbReference>
<feature type="domain" description="Cupin type-2" evidence="1">
    <location>
        <begin position="38"/>
        <end position="90"/>
    </location>
</feature>
<dbReference type="InterPro" id="IPR014710">
    <property type="entry name" value="RmlC-like_jellyroll"/>
</dbReference>
<dbReference type="SUPFAM" id="SSF51182">
    <property type="entry name" value="RmlC-like cupins"/>
    <property type="match status" value="1"/>
</dbReference>
<sequence>MPETSVPVYNLDEIPVLNPRDGVVQRVFRGSSVCVSFAELHPDMKPSPHSHPWEQIFMIMKGRVKLHVGDQVFDMREGSFVRIPPNVVHYSEPPLPEDGVALNLDIFSPLRPDFFPLTAYQTDDFGTSTPAELSPDATQGR</sequence>
<evidence type="ECO:0000313" key="3">
    <source>
        <dbReference type="Proteomes" id="UP001378188"/>
    </source>
</evidence>
<dbReference type="InterPro" id="IPR013096">
    <property type="entry name" value="Cupin_2"/>
</dbReference>
<name>A0AAW9RKB9_9HYPH</name>
<dbReference type="InterPro" id="IPR011051">
    <property type="entry name" value="RmlC_Cupin_sf"/>
</dbReference>
<accession>A0AAW9RKB9</accession>
<dbReference type="AlphaFoldDB" id="A0AAW9RKB9"/>
<evidence type="ECO:0000313" key="2">
    <source>
        <dbReference type="EMBL" id="MEJ8570698.1"/>
    </source>
</evidence>
<reference evidence="2 3" key="1">
    <citation type="submission" date="2024-02" db="EMBL/GenBank/DDBJ databases">
        <title>Genome analysis and characterization of Microbaculum marinisediminis sp. nov., isolated from marine sediment.</title>
        <authorList>
            <person name="Du Z.-J."/>
            <person name="Ye Y.-Q."/>
            <person name="Zhang Z.-R."/>
            <person name="Yuan S.-M."/>
            <person name="Zhang X.-Y."/>
        </authorList>
    </citation>
    <scope>NUCLEOTIDE SEQUENCE [LARGE SCALE GENOMIC DNA]</scope>
    <source>
        <strain evidence="2 3">SDUM1044001</strain>
    </source>
</reference>
<dbReference type="RefSeq" id="WP_340328444.1">
    <property type="nucleotide sequence ID" value="NZ_JAZHOF010000002.1"/>
</dbReference>
<comment type="caution">
    <text evidence="2">The sequence shown here is derived from an EMBL/GenBank/DDBJ whole genome shotgun (WGS) entry which is preliminary data.</text>
</comment>
<dbReference type="Proteomes" id="UP001378188">
    <property type="component" value="Unassembled WGS sequence"/>
</dbReference>
<proteinExistence type="predicted"/>
<gene>
    <name evidence="2" type="ORF">V3328_04395</name>
</gene>
<dbReference type="EMBL" id="JAZHOF010000002">
    <property type="protein sequence ID" value="MEJ8570698.1"/>
    <property type="molecule type" value="Genomic_DNA"/>
</dbReference>
<evidence type="ECO:0000259" key="1">
    <source>
        <dbReference type="Pfam" id="PF07883"/>
    </source>
</evidence>
<dbReference type="Pfam" id="PF07883">
    <property type="entry name" value="Cupin_2"/>
    <property type="match status" value="1"/>
</dbReference>
<protein>
    <submittedName>
        <fullName evidence="2">Cupin domain-containing protein</fullName>
    </submittedName>
</protein>
<dbReference type="InterPro" id="IPR052535">
    <property type="entry name" value="Bacilysin_H2HPP_isomerase"/>
</dbReference>
<keyword evidence="3" id="KW-1185">Reference proteome</keyword>
<dbReference type="PANTHER" id="PTHR40112">
    <property type="entry name" value="H2HPP ISOMERASE"/>
    <property type="match status" value="1"/>
</dbReference>